<evidence type="ECO:0000313" key="2">
    <source>
        <dbReference type="Proteomes" id="UP000576393"/>
    </source>
</evidence>
<keyword evidence="2" id="KW-1185">Reference proteome</keyword>
<dbReference type="RefSeq" id="WP_179822340.1">
    <property type="nucleotide sequence ID" value="NZ_JACCCO010000001.1"/>
</dbReference>
<protein>
    <submittedName>
        <fullName evidence="1">Uncharacterized protein</fullName>
    </submittedName>
</protein>
<sequence length="167" mass="18621">MNWETLSTTVLPLLGVLLGTGGTLLGQHLATRVDRRRLEHDQLVAMRTERKAAILSFLDAAQRIEMVLDKRAESKDSPSEVDAQEGLHQLWLAKKSVELVCSPELAQSVHDYTYALHIGLRKPDLITDPSVKRQARYLMMESARQDLGIAGRPLRREIPPASTSGDD</sequence>
<dbReference type="AlphaFoldDB" id="A0A852V0J6"/>
<gene>
    <name evidence="1" type="ORF">HDA43_003645</name>
</gene>
<dbReference type="Proteomes" id="UP000576393">
    <property type="component" value="Unassembled WGS sequence"/>
</dbReference>
<proteinExistence type="predicted"/>
<comment type="caution">
    <text evidence="1">The sequence shown here is derived from an EMBL/GenBank/DDBJ whole genome shotgun (WGS) entry which is preliminary data.</text>
</comment>
<reference evidence="1 2" key="1">
    <citation type="submission" date="2020-07" db="EMBL/GenBank/DDBJ databases">
        <title>Sequencing the genomes of 1000 actinobacteria strains.</title>
        <authorList>
            <person name="Klenk H.-P."/>
        </authorList>
    </citation>
    <scope>NUCLEOTIDE SEQUENCE [LARGE SCALE GENOMIC DNA]</scope>
    <source>
        <strain evidence="1 2">DSM 45763</strain>
    </source>
</reference>
<name>A0A852V0J6_9ACTN</name>
<evidence type="ECO:0000313" key="1">
    <source>
        <dbReference type="EMBL" id="NYF41486.1"/>
    </source>
</evidence>
<organism evidence="1 2">
    <name type="scientific">Streptosporangium sandarakinum</name>
    <dbReference type="NCBI Taxonomy" id="1260955"/>
    <lineage>
        <taxon>Bacteria</taxon>
        <taxon>Bacillati</taxon>
        <taxon>Actinomycetota</taxon>
        <taxon>Actinomycetes</taxon>
        <taxon>Streptosporangiales</taxon>
        <taxon>Streptosporangiaceae</taxon>
        <taxon>Streptosporangium</taxon>
    </lineage>
</organism>
<accession>A0A852V0J6</accession>
<dbReference type="EMBL" id="JACCCO010000001">
    <property type="protein sequence ID" value="NYF41486.1"/>
    <property type="molecule type" value="Genomic_DNA"/>
</dbReference>